<sequence>MAVEIVGFEMVQGPLENGVEGGKPVALEKENGKLEQDSGAGETIKFGSHGDESAKGEANDVSDSNSPTNAAEEWPAPKQIHSFYFVRCRPYDDPSIKTKIDLLDKEISKKNQARFQITEALKAKRSERAELISQIKILRGDSKQFQSIFDEKMKEIEPLQQALGKLRNANNAGRGGLCSSEEELNDVIYSLQYRIQHESIPLTEEKQLLREIKQLEGTREKVIANAAMRTKLQDTIGQKDAIQDQVKLIGGDLDGVKKERQAIRSKIKQIDDVLKTIDTDIQSLQDELTAITQKREKSFESIQQLRKQRDEGNSYFYQSRTLLTKARELAAKKDINALDELSQTEVEKFMSLWNSGKTFRDDYEKRILSSLDMRQLSRDGRMRNPDEKPLLEEPKPAEAEALPKSVLKQAKEEPKPSPLETLAAQKESKNKAKDLKTNKSDNKDLAEVDDYEFENPQKETAAKEPAIDPAKLKEMKREEEIAKAKLAAERKKKLAEKAAAKAALRAQKEAEKKLKDREKKAKKKSGTVTQEEQEAAEVEATEPEKVNDLVEAAPAPVKEKVTKESSVRSRSRAKAPELIPKAILKRKKSNNYLVWIAVAALIVLLLLVLGYTYLL</sequence>
<feature type="region of interest" description="Disordered" evidence="11">
    <location>
        <begin position="376"/>
        <end position="474"/>
    </location>
</feature>
<keyword evidence="7 10" id="KW-0175">Coiled coil</keyword>
<evidence type="ECO:0000313" key="13">
    <source>
        <dbReference type="Proteomes" id="UP000087171"/>
    </source>
</evidence>
<name>A0A1S2XDM5_CICAR</name>
<dbReference type="GeneID" id="101490103"/>
<dbReference type="eggNOG" id="ENOG502QQX1">
    <property type="taxonomic scope" value="Eukaryota"/>
</dbReference>
<evidence type="ECO:0000256" key="12">
    <source>
        <dbReference type="SAM" id="Phobius"/>
    </source>
</evidence>
<organism evidence="13 14">
    <name type="scientific">Cicer arietinum</name>
    <name type="common">Chickpea</name>
    <name type="synonym">Garbanzo</name>
    <dbReference type="NCBI Taxonomy" id="3827"/>
    <lineage>
        <taxon>Eukaryota</taxon>
        <taxon>Viridiplantae</taxon>
        <taxon>Streptophyta</taxon>
        <taxon>Embryophyta</taxon>
        <taxon>Tracheophyta</taxon>
        <taxon>Spermatophyta</taxon>
        <taxon>Magnoliopsida</taxon>
        <taxon>eudicotyledons</taxon>
        <taxon>Gunneridae</taxon>
        <taxon>Pentapetalae</taxon>
        <taxon>rosids</taxon>
        <taxon>fabids</taxon>
        <taxon>Fabales</taxon>
        <taxon>Fabaceae</taxon>
        <taxon>Papilionoideae</taxon>
        <taxon>50 kb inversion clade</taxon>
        <taxon>NPAAA clade</taxon>
        <taxon>Hologalegina</taxon>
        <taxon>IRL clade</taxon>
        <taxon>Cicereae</taxon>
        <taxon>Cicer</taxon>
    </lineage>
</organism>
<keyword evidence="6 12" id="KW-1133">Transmembrane helix</keyword>
<evidence type="ECO:0000256" key="10">
    <source>
        <dbReference type="SAM" id="Coils"/>
    </source>
</evidence>
<feature type="compositionally biased region" description="Basic and acidic residues" evidence="11">
    <location>
        <begin position="426"/>
        <end position="446"/>
    </location>
</feature>
<dbReference type="OrthoDB" id="2195113at2759"/>
<evidence type="ECO:0000256" key="3">
    <source>
        <dbReference type="ARBA" id="ARBA00022475"/>
    </source>
</evidence>
<dbReference type="GO" id="GO:0005789">
    <property type="term" value="C:endoplasmic reticulum membrane"/>
    <property type="evidence" value="ECO:0007669"/>
    <property type="project" value="UniProtKB-SubCell"/>
</dbReference>
<feature type="compositionally biased region" description="Basic and acidic residues" evidence="11">
    <location>
        <begin position="506"/>
        <end position="519"/>
    </location>
</feature>
<dbReference type="RefSeq" id="XP_004487714.1">
    <property type="nucleotide sequence ID" value="XM_004487657.3"/>
</dbReference>
<accession>A0A1S2XDM5</accession>
<keyword evidence="8 12" id="KW-0472">Membrane</keyword>
<feature type="compositionally biased region" description="Basic and acidic residues" evidence="11">
    <location>
        <begin position="376"/>
        <end position="398"/>
    </location>
</feature>
<dbReference type="AlphaFoldDB" id="A0A1S2XDM5"/>
<reference evidence="13" key="1">
    <citation type="journal article" date="2013" name="Nat. Biotechnol.">
        <title>Draft genome sequence of chickpea (Cicer arietinum) provides a resource for trait improvement.</title>
        <authorList>
            <person name="Varshney R.K."/>
            <person name="Song C."/>
            <person name="Saxena R.K."/>
            <person name="Azam S."/>
            <person name="Yu S."/>
            <person name="Sharpe A.G."/>
            <person name="Cannon S."/>
            <person name="Baek J."/>
            <person name="Rosen B.D."/>
            <person name="Tar'an B."/>
            <person name="Millan T."/>
            <person name="Zhang X."/>
            <person name="Ramsay L.D."/>
            <person name="Iwata A."/>
            <person name="Wang Y."/>
            <person name="Nelson W."/>
            <person name="Farmer A.D."/>
            <person name="Gaur P.M."/>
            <person name="Soderlund C."/>
            <person name="Penmetsa R.V."/>
            <person name="Xu C."/>
            <person name="Bharti A.K."/>
            <person name="He W."/>
            <person name="Winter P."/>
            <person name="Zhao S."/>
            <person name="Hane J.K."/>
            <person name="Carrasquilla-Garcia N."/>
            <person name="Condie J.A."/>
            <person name="Upadhyaya H.D."/>
            <person name="Luo M.C."/>
            <person name="Thudi M."/>
            <person name="Gowda C.L."/>
            <person name="Singh N.P."/>
            <person name="Lichtenzveig J."/>
            <person name="Gali K.K."/>
            <person name="Rubio J."/>
            <person name="Nadarajan N."/>
            <person name="Dolezel J."/>
            <person name="Bansal K.C."/>
            <person name="Xu X."/>
            <person name="Edwards D."/>
            <person name="Zhang G."/>
            <person name="Kahl G."/>
            <person name="Gil J."/>
            <person name="Singh K.B."/>
            <person name="Datta S.K."/>
            <person name="Jackson S.A."/>
            <person name="Wang J."/>
            <person name="Cook D.R."/>
        </authorList>
    </citation>
    <scope>NUCLEOTIDE SEQUENCE [LARGE SCALE GENOMIC DNA]</scope>
    <source>
        <strain evidence="13">cv. CDC Frontier</strain>
    </source>
</reference>
<dbReference type="InterPro" id="IPR055282">
    <property type="entry name" value="PPI1-4"/>
</dbReference>
<dbReference type="Proteomes" id="UP000087171">
    <property type="component" value="Chromosome Ca1"/>
</dbReference>
<feature type="compositionally biased region" description="Basic and acidic residues" evidence="11">
    <location>
        <begin position="48"/>
        <end position="58"/>
    </location>
</feature>
<feature type="region of interest" description="Disordered" evidence="11">
    <location>
        <begin position="506"/>
        <end position="572"/>
    </location>
</feature>
<protein>
    <submittedName>
        <fullName evidence="14">Proton pump-interactor 1-like</fullName>
    </submittedName>
</protein>
<evidence type="ECO:0000256" key="1">
    <source>
        <dbReference type="ARBA" id="ARBA00004162"/>
    </source>
</evidence>
<evidence type="ECO:0000256" key="6">
    <source>
        <dbReference type="ARBA" id="ARBA00022989"/>
    </source>
</evidence>
<dbReference type="PANTHER" id="PTHR32219:SF2">
    <property type="entry name" value="PROTON PUMP-INTERACTOR 1"/>
    <property type="match status" value="1"/>
</dbReference>
<comment type="similarity">
    <text evidence="9">Belongs to the plant Proton pump-interactor protein family.</text>
</comment>
<feature type="compositionally biased region" description="Basic and acidic residues" evidence="11">
    <location>
        <begin position="455"/>
        <end position="474"/>
    </location>
</feature>
<evidence type="ECO:0000256" key="9">
    <source>
        <dbReference type="ARBA" id="ARBA00038080"/>
    </source>
</evidence>
<feature type="compositionally biased region" description="Basic and acidic residues" evidence="11">
    <location>
        <begin position="26"/>
        <end position="36"/>
    </location>
</feature>
<evidence type="ECO:0000256" key="11">
    <source>
        <dbReference type="SAM" id="MobiDB-lite"/>
    </source>
</evidence>
<keyword evidence="13" id="KW-1185">Reference proteome</keyword>
<comment type="subcellular location">
    <subcellularLocation>
        <location evidence="1">Cell membrane</location>
        <topology evidence="1">Single-pass membrane protein</topology>
    </subcellularLocation>
    <subcellularLocation>
        <location evidence="2">Endoplasmic reticulum membrane</location>
        <topology evidence="2">Single-pass membrane protein</topology>
    </subcellularLocation>
</comment>
<keyword evidence="3" id="KW-1003">Cell membrane</keyword>
<reference evidence="14" key="2">
    <citation type="submission" date="2025-08" db="UniProtKB">
        <authorList>
            <consortium name="RefSeq"/>
        </authorList>
    </citation>
    <scope>IDENTIFICATION</scope>
    <source>
        <tissue evidence="14">Etiolated seedlings</tissue>
    </source>
</reference>
<dbReference type="KEGG" id="cam:101490103"/>
<feature type="coiled-coil region" evidence="10">
    <location>
        <begin position="267"/>
        <end position="294"/>
    </location>
</feature>
<proteinExistence type="inferred from homology"/>
<dbReference type="STRING" id="3827.A0A1S2XDM5"/>
<gene>
    <name evidence="14" type="primary">LOC101490103</name>
</gene>
<keyword evidence="5" id="KW-0256">Endoplasmic reticulum</keyword>
<evidence type="ECO:0000256" key="4">
    <source>
        <dbReference type="ARBA" id="ARBA00022692"/>
    </source>
</evidence>
<feature type="region of interest" description="Disordered" evidence="11">
    <location>
        <begin position="13"/>
        <end position="73"/>
    </location>
</feature>
<feature type="transmembrane region" description="Helical" evidence="12">
    <location>
        <begin position="592"/>
        <end position="614"/>
    </location>
</feature>
<evidence type="ECO:0000313" key="14">
    <source>
        <dbReference type="RefSeq" id="XP_004487714.1"/>
    </source>
</evidence>
<keyword evidence="4 12" id="KW-0812">Transmembrane</keyword>
<evidence type="ECO:0000256" key="7">
    <source>
        <dbReference type="ARBA" id="ARBA00023054"/>
    </source>
</evidence>
<feature type="compositionally biased region" description="Basic and acidic residues" evidence="11">
    <location>
        <begin position="557"/>
        <end position="567"/>
    </location>
</feature>
<evidence type="ECO:0000256" key="8">
    <source>
        <dbReference type="ARBA" id="ARBA00023136"/>
    </source>
</evidence>
<dbReference type="GO" id="GO:0005886">
    <property type="term" value="C:plasma membrane"/>
    <property type="evidence" value="ECO:0007669"/>
    <property type="project" value="UniProtKB-SubCell"/>
</dbReference>
<evidence type="ECO:0000256" key="5">
    <source>
        <dbReference type="ARBA" id="ARBA00022824"/>
    </source>
</evidence>
<dbReference type="PANTHER" id="PTHR32219">
    <property type="entry name" value="RNA-BINDING PROTEIN YLMH-RELATED"/>
    <property type="match status" value="1"/>
</dbReference>
<feature type="compositionally biased region" description="Acidic residues" evidence="11">
    <location>
        <begin position="531"/>
        <end position="541"/>
    </location>
</feature>
<dbReference type="PaxDb" id="3827-XP_004487714.1"/>
<evidence type="ECO:0000256" key="2">
    <source>
        <dbReference type="ARBA" id="ARBA00004389"/>
    </source>
</evidence>